<dbReference type="RefSeq" id="WP_141369974.1">
    <property type="nucleotide sequence ID" value="NZ_BJLQ01000012.1"/>
</dbReference>
<evidence type="ECO:0000313" key="1">
    <source>
        <dbReference type="EMBL" id="GEA84217.1"/>
    </source>
</evidence>
<keyword evidence="2" id="KW-1185">Reference proteome</keyword>
<dbReference type="OrthoDB" id="4824754at2"/>
<accession>A0A4Y3KJL5</accession>
<sequence length="138" mass="15253">MVKPVQTRASVSVASTLLSEARMLELAEKASTATDDASGRFRVEGRTPHTTTFSLRDHLDGSEVLRFETKTDRAVGRTTARTAITFFRTKEGGLAGLVPEAKRKLLGFRAYTDFMDWYVLSIVREDPNAIVTVVDGKD</sequence>
<dbReference type="Proteomes" id="UP000320461">
    <property type="component" value="Unassembled WGS sequence"/>
</dbReference>
<reference evidence="1 2" key="1">
    <citation type="submission" date="2019-06" db="EMBL/GenBank/DDBJ databases">
        <title>Whole genome shotgun sequence of Cellulomonas gelida NBRC 3748.</title>
        <authorList>
            <person name="Hosoyama A."/>
            <person name="Uohara A."/>
            <person name="Ohji S."/>
            <person name="Ichikawa N."/>
        </authorList>
    </citation>
    <scope>NUCLEOTIDE SEQUENCE [LARGE SCALE GENOMIC DNA]</scope>
    <source>
        <strain evidence="1 2">NBRC 3748</strain>
    </source>
</reference>
<evidence type="ECO:0000313" key="2">
    <source>
        <dbReference type="Proteomes" id="UP000320461"/>
    </source>
</evidence>
<name>A0A4Y3KJL5_9CELL</name>
<comment type="caution">
    <text evidence="1">The sequence shown here is derived from an EMBL/GenBank/DDBJ whole genome shotgun (WGS) entry which is preliminary data.</text>
</comment>
<protein>
    <submittedName>
        <fullName evidence="1">Uncharacterized protein</fullName>
    </submittedName>
</protein>
<dbReference type="AlphaFoldDB" id="A0A4Y3KJL5"/>
<gene>
    <name evidence="1" type="ORF">CGE01nite_14680</name>
</gene>
<dbReference type="EMBL" id="BJLQ01000012">
    <property type="protein sequence ID" value="GEA84217.1"/>
    <property type="molecule type" value="Genomic_DNA"/>
</dbReference>
<organism evidence="1 2">
    <name type="scientific">Cellulomonas gelida</name>
    <dbReference type="NCBI Taxonomy" id="1712"/>
    <lineage>
        <taxon>Bacteria</taxon>
        <taxon>Bacillati</taxon>
        <taxon>Actinomycetota</taxon>
        <taxon>Actinomycetes</taxon>
        <taxon>Micrococcales</taxon>
        <taxon>Cellulomonadaceae</taxon>
        <taxon>Cellulomonas</taxon>
    </lineage>
</organism>
<proteinExistence type="predicted"/>